<dbReference type="EMBL" id="BRYB01003212">
    <property type="protein sequence ID" value="GMI32759.1"/>
    <property type="molecule type" value="Genomic_DNA"/>
</dbReference>
<keyword evidence="1" id="KW-1133">Transmembrane helix</keyword>
<feature type="transmembrane region" description="Helical" evidence="1">
    <location>
        <begin position="412"/>
        <end position="435"/>
    </location>
</feature>
<dbReference type="Proteomes" id="UP001165060">
    <property type="component" value="Unassembled WGS sequence"/>
</dbReference>
<proteinExistence type="predicted"/>
<feature type="transmembrane region" description="Helical" evidence="1">
    <location>
        <begin position="182"/>
        <end position="200"/>
    </location>
</feature>
<feature type="transmembrane region" description="Helical" evidence="1">
    <location>
        <begin position="81"/>
        <end position="100"/>
    </location>
</feature>
<feature type="transmembrane region" description="Helical" evidence="1">
    <location>
        <begin position="150"/>
        <end position="175"/>
    </location>
</feature>
<evidence type="ECO:0000313" key="3">
    <source>
        <dbReference type="Proteomes" id="UP001165060"/>
    </source>
</evidence>
<reference evidence="2 3" key="1">
    <citation type="journal article" date="2023" name="Commun. Biol.">
        <title>Genome analysis of Parmales, the sister group of diatoms, reveals the evolutionary specialization of diatoms from phago-mixotrophs to photoautotrophs.</title>
        <authorList>
            <person name="Ban H."/>
            <person name="Sato S."/>
            <person name="Yoshikawa S."/>
            <person name="Yamada K."/>
            <person name="Nakamura Y."/>
            <person name="Ichinomiya M."/>
            <person name="Sato N."/>
            <person name="Blanc-Mathieu R."/>
            <person name="Endo H."/>
            <person name="Kuwata A."/>
            <person name="Ogata H."/>
        </authorList>
    </citation>
    <scope>NUCLEOTIDE SEQUENCE [LARGE SCALE GENOMIC DNA]</scope>
</reference>
<sequence length="520" mass="56497">MLIVAAMALYGCSISQFVVTPVILRRAALYFGKDAEFWPAEFSADHELFANVTVAPQWPAAAESYFVDSRALVFPDLQSPFFHKTLSVSLMICFWSLAFLDSPRKIRQAASAAIALALSLGLALFLAGLGDRREAIWGDDGSTESEEAASLWGLGLILFLAGSVTMGAIVIVASGMRSKCKFVCKFLGLWVLLFVMERLLYDKFITRPFYSGTSIVDKMIIRSVVHALYTYVMIELFWQFTKTAVRDHGLPASVGVALVGAEIGKLCFKGRMMTGSASSIGEAVLFEVCGLVSELSIADQLLQGQTPFLGWRLAFRNFCCAARGTGKHKTNAVQPGQAVEVDDTLRDSVDSEGRGGENDVVESTRRRFCADLLWLTCIGEAYALAVVGMYTYTASANPAAQPGTPAIAKDVVFANVVVQLLGELVLSDALVAFLASRFPKRYCIDVVAEHATSSTYYRTLAVLAMTPIPGFYLSSFNSYLCFTSSTERAADDWVLTSCPAPPDLGDMQTVGTKWMEGGDM</sequence>
<protein>
    <submittedName>
        <fullName evidence="2">Uncharacterized protein</fullName>
    </submittedName>
</protein>
<keyword evidence="3" id="KW-1185">Reference proteome</keyword>
<keyword evidence="1" id="KW-0472">Membrane</keyword>
<accession>A0ABQ6MUF5</accession>
<feature type="transmembrane region" description="Helical" evidence="1">
    <location>
        <begin position="372"/>
        <end position="392"/>
    </location>
</feature>
<feature type="transmembrane region" description="Helical" evidence="1">
    <location>
        <begin position="112"/>
        <end position="130"/>
    </location>
</feature>
<comment type="caution">
    <text evidence="2">The sequence shown here is derived from an EMBL/GenBank/DDBJ whole genome shotgun (WGS) entry which is preliminary data.</text>
</comment>
<keyword evidence="1" id="KW-0812">Transmembrane</keyword>
<name>A0ABQ6MUF5_9STRA</name>
<organism evidence="2 3">
    <name type="scientific">Tetraparma gracilis</name>
    <dbReference type="NCBI Taxonomy" id="2962635"/>
    <lineage>
        <taxon>Eukaryota</taxon>
        <taxon>Sar</taxon>
        <taxon>Stramenopiles</taxon>
        <taxon>Ochrophyta</taxon>
        <taxon>Bolidophyceae</taxon>
        <taxon>Parmales</taxon>
        <taxon>Triparmaceae</taxon>
        <taxon>Tetraparma</taxon>
    </lineage>
</organism>
<gene>
    <name evidence="2" type="ORF">TeGR_g8504</name>
</gene>
<evidence type="ECO:0000256" key="1">
    <source>
        <dbReference type="SAM" id="Phobius"/>
    </source>
</evidence>
<evidence type="ECO:0000313" key="2">
    <source>
        <dbReference type="EMBL" id="GMI32759.1"/>
    </source>
</evidence>
<feature type="transmembrane region" description="Helical" evidence="1">
    <location>
        <begin position="220"/>
        <end position="238"/>
    </location>
</feature>